<keyword evidence="4" id="KW-0378">Hydrolase</keyword>
<evidence type="ECO:0000313" key="5">
    <source>
        <dbReference type="Proteomes" id="UP001589776"/>
    </source>
</evidence>
<evidence type="ECO:0000256" key="1">
    <source>
        <dbReference type="SAM" id="Coils"/>
    </source>
</evidence>
<dbReference type="SUPFAM" id="SSF109604">
    <property type="entry name" value="HD-domain/PDEase-like"/>
    <property type="match status" value="1"/>
</dbReference>
<dbReference type="RefSeq" id="WP_377473678.1">
    <property type="nucleotide sequence ID" value="NZ_JBHLWN010000107.1"/>
</dbReference>
<keyword evidence="2" id="KW-1133">Transmembrane helix</keyword>
<dbReference type="PANTHER" id="PTHR43155:SF2">
    <property type="entry name" value="CYCLIC DI-GMP PHOSPHODIESTERASE PA4108"/>
    <property type="match status" value="1"/>
</dbReference>
<comment type="caution">
    <text evidence="4">The sequence shown here is derived from an EMBL/GenBank/DDBJ whole genome shotgun (WGS) entry which is preliminary data.</text>
</comment>
<dbReference type="InterPro" id="IPR003607">
    <property type="entry name" value="HD/PDEase_dom"/>
</dbReference>
<feature type="transmembrane region" description="Helical" evidence="2">
    <location>
        <begin position="48"/>
        <end position="69"/>
    </location>
</feature>
<gene>
    <name evidence="4" type="ORF">ACFFK0_26575</name>
</gene>
<dbReference type="GO" id="GO:0016787">
    <property type="term" value="F:hydrolase activity"/>
    <property type="evidence" value="ECO:0007669"/>
    <property type="project" value="UniProtKB-KW"/>
</dbReference>
<dbReference type="EC" id="3.1.4.-" evidence="4"/>
<dbReference type="Pfam" id="PF13487">
    <property type="entry name" value="HD_5"/>
    <property type="match status" value="1"/>
</dbReference>
<evidence type="ECO:0000259" key="3">
    <source>
        <dbReference type="PROSITE" id="PS51832"/>
    </source>
</evidence>
<feature type="coiled-coil region" evidence="1">
    <location>
        <begin position="105"/>
        <end position="136"/>
    </location>
</feature>
<feature type="transmembrane region" description="Helical" evidence="2">
    <location>
        <begin position="84"/>
        <end position="105"/>
    </location>
</feature>
<dbReference type="EMBL" id="JBHLWN010000107">
    <property type="protein sequence ID" value="MFC0215969.1"/>
    <property type="molecule type" value="Genomic_DNA"/>
</dbReference>
<accession>A0ABV6DTH6</accession>
<reference evidence="4 5" key="1">
    <citation type="submission" date="2024-09" db="EMBL/GenBank/DDBJ databases">
        <authorList>
            <person name="Sun Q."/>
            <person name="Mori K."/>
        </authorList>
    </citation>
    <scope>NUCLEOTIDE SEQUENCE [LARGE SCALE GENOMIC DNA]</scope>
    <source>
        <strain evidence="4 5">CCM 7759</strain>
    </source>
</reference>
<dbReference type="PANTHER" id="PTHR43155">
    <property type="entry name" value="CYCLIC DI-GMP PHOSPHODIESTERASE PA4108-RELATED"/>
    <property type="match status" value="1"/>
</dbReference>
<keyword evidence="2" id="KW-0472">Membrane</keyword>
<keyword evidence="2" id="KW-0812">Transmembrane</keyword>
<feature type="transmembrane region" description="Helical" evidence="2">
    <location>
        <begin position="6"/>
        <end position="27"/>
    </location>
</feature>
<dbReference type="CDD" id="cd00077">
    <property type="entry name" value="HDc"/>
    <property type="match status" value="1"/>
</dbReference>
<organism evidence="4 5">
    <name type="scientific">Paenibacillus chartarius</name>
    <dbReference type="NCBI Taxonomy" id="747481"/>
    <lineage>
        <taxon>Bacteria</taxon>
        <taxon>Bacillati</taxon>
        <taxon>Bacillota</taxon>
        <taxon>Bacilli</taxon>
        <taxon>Bacillales</taxon>
        <taxon>Paenibacillaceae</taxon>
        <taxon>Paenibacillus</taxon>
    </lineage>
</organism>
<evidence type="ECO:0000256" key="2">
    <source>
        <dbReference type="SAM" id="Phobius"/>
    </source>
</evidence>
<proteinExistence type="predicted"/>
<dbReference type="Proteomes" id="UP001589776">
    <property type="component" value="Unassembled WGS sequence"/>
</dbReference>
<protein>
    <submittedName>
        <fullName evidence="4">HD-GYP domain-containing protein</fullName>
        <ecNumber evidence="4">3.1.4.-</ecNumber>
    </submittedName>
</protein>
<dbReference type="SMART" id="SM00471">
    <property type="entry name" value="HDc"/>
    <property type="match status" value="1"/>
</dbReference>
<dbReference type="Gene3D" id="1.10.3210.10">
    <property type="entry name" value="Hypothetical protein af1432"/>
    <property type="match status" value="1"/>
</dbReference>
<sequence length="335" mass="37556">MAIRSGKLRSAAISVLLCINWLTVYVMNGTSTPIAPIFYCPIILASRFWGVKGGIITAIIAGIICGPIMPDDVSRGTHEAPMDWFIRLFFFMSIGIFTGRLFAVLDRKHKEIVQQKNEIEKQRNDLKLRKEENKALGTGIIEALAQSLELRDSYTSGHSHRVSYLSVCIGARMGLDQQELLYVKWSSMLHDIGKIGISEDILNKTGKLTAYEYDMMKQHPRLGAKILAGIPYADRILDGVLHHHERLDGQGYPFGLSGDNIGLQARIIAVCDVWDAITSKRSYRDVIPHHEALNIMESGRGTQFDPVVLDHFLEIVNEENNMQELKSMQCKLSAS</sequence>
<keyword evidence="5" id="KW-1185">Reference proteome</keyword>
<evidence type="ECO:0000313" key="4">
    <source>
        <dbReference type="EMBL" id="MFC0215969.1"/>
    </source>
</evidence>
<keyword evidence="1" id="KW-0175">Coiled coil</keyword>
<dbReference type="InterPro" id="IPR037522">
    <property type="entry name" value="HD_GYP_dom"/>
</dbReference>
<feature type="domain" description="HD-GYP" evidence="3">
    <location>
        <begin position="133"/>
        <end position="328"/>
    </location>
</feature>
<name>A0ABV6DTH6_9BACL</name>
<dbReference type="PROSITE" id="PS51832">
    <property type="entry name" value="HD_GYP"/>
    <property type="match status" value="1"/>
</dbReference>